<dbReference type="EMBL" id="JBHSSJ010000001">
    <property type="protein sequence ID" value="MFC6273991.1"/>
    <property type="molecule type" value="Genomic_DNA"/>
</dbReference>
<feature type="transmembrane region" description="Helical" evidence="1">
    <location>
        <begin position="93"/>
        <end position="111"/>
    </location>
</feature>
<comment type="caution">
    <text evidence="2">The sequence shown here is derived from an EMBL/GenBank/DDBJ whole genome shotgun (WGS) entry which is preliminary data.</text>
</comment>
<evidence type="ECO:0000313" key="3">
    <source>
        <dbReference type="Proteomes" id="UP001596191"/>
    </source>
</evidence>
<organism evidence="2 3">
    <name type="scientific">Levilactobacillus tangyuanensis</name>
    <dbReference type="NCBI Taxonomy" id="2486021"/>
    <lineage>
        <taxon>Bacteria</taxon>
        <taxon>Bacillati</taxon>
        <taxon>Bacillota</taxon>
        <taxon>Bacilli</taxon>
        <taxon>Lactobacillales</taxon>
        <taxon>Lactobacillaceae</taxon>
        <taxon>Levilactobacillus</taxon>
    </lineage>
</organism>
<evidence type="ECO:0000256" key="1">
    <source>
        <dbReference type="SAM" id="Phobius"/>
    </source>
</evidence>
<accession>A0ABW1TLA7</accession>
<protein>
    <recommendedName>
        <fullName evidence="4">Holin</fullName>
    </recommendedName>
</protein>
<sequence>MKFDWRYAFHSFWLLMAATVLLSTVAVTEHHALRVALCIVLAFGVIDLLWTWEYPYFSRFSRQGSSALINLALFVMVAFVAVKIGRGWTPKEWGLLSFSLASIAGTIDGYLARPTKIQLMQTRQQLRKKAEILRNSLR</sequence>
<dbReference type="RefSeq" id="WP_125638517.1">
    <property type="nucleotide sequence ID" value="NZ_JBHSSJ010000001.1"/>
</dbReference>
<name>A0ABW1TLA7_9LACO</name>
<proteinExistence type="predicted"/>
<keyword evidence="3" id="KW-1185">Reference proteome</keyword>
<keyword evidence="1" id="KW-1133">Transmembrane helix</keyword>
<dbReference type="Proteomes" id="UP001596191">
    <property type="component" value="Unassembled WGS sequence"/>
</dbReference>
<evidence type="ECO:0000313" key="2">
    <source>
        <dbReference type="EMBL" id="MFC6273991.1"/>
    </source>
</evidence>
<feature type="transmembrane region" description="Helical" evidence="1">
    <location>
        <begin position="32"/>
        <end position="52"/>
    </location>
</feature>
<keyword evidence="1" id="KW-0812">Transmembrane</keyword>
<feature type="transmembrane region" description="Helical" evidence="1">
    <location>
        <begin position="7"/>
        <end position="26"/>
    </location>
</feature>
<feature type="transmembrane region" description="Helical" evidence="1">
    <location>
        <begin position="64"/>
        <end position="81"/>
    </location>
</feature>
<reference evidence="3" key="1">
    <citation type="journal article" date="2019" name="Int. J. Syst. Evol. Microbiol.">
        <title>The Global Catalogue of Microorganisms (GCM) 10K type strain sequencing project: providing services to taxonomists for standard genome sequencing and annotation.</title>
        <authorList>
            <consortium name="The Broad Institute Genomics Platform"/>
            <consortium name="The Broad Institute Genome Sequencing Center for Infectious Disease"/>
            <person name="Wu L."/>
            <person name="Ma J."/>
        </authorList>
    </citation>
    <scope>NUCLEOTIDE SEQUENCE [LARGE SCALE GENOMIC DNA]</scope>
    <source>
        <strain evidence="3">CCM 8907</strain>
    </source>
</reference>
<gene>
    <name evidence="2" type="ORF">ACFQET_00495</name>
</gene>
<evidence type="ECO:0008006" key="4">
    <source>
        <dbReference type="Google" id="ProtNLM"/>
    </source>
</evidence>
<keyword evidence="1" id="KW-0472">Membrane</keyword>